<sequence length="51" mass="5776">MDSLNFERACEVDPFEYSESPYIGPQLAKRWAGMLFSGAFLANVLMKFLPS</sequence>
<protein>
    <submittedName>
        <fullName evidence="1">Unplaced genomic scaffold scaffold_330, whole genome shotgun sequence</fullName>
    </submittedName>
</protein>
<reference evidence="1 2" key="1">
    <citation type="submission" date="2014-04" db="EMBL/GenBank/DDBJ databases">
        <authorList>
            <consortium name="DOE Joint Genome Institute"/>
            <person name="Kuo A."/>
            <person name="Kohler A."/>
            <person name="Jargeat P."/>
            <person name="Nagy L.G."/>
            <person name="Floudas D."/>
            <person name="Copeland A."/>
            <person name="Barry K.W."/>
            <person name="Cichocki N."/>
            <person name="Veneault-Fourrey C."/>
            <person name="LaButti K."/>
            <person name="Lindquist E.A."/>
            <person name="Lipzen A."/>
            <person name="Lundell T."/>
            <person name="Morin E."/>
            <person name="Murat C."/>
            <person name="Sun H."/>
            <person name="Tunlid A."/>
            <person name="Henrissat B."/>
            <person name="Grigoriev I.V."/>
            <person name="Hibbett D.S."/>
            <person name="Martin F."/>
            <person name="Nordberg H.P."/>
            <person name="Cantor M.N."/>
            <person name="Hua S.X."/>
        </authorList>
    </citation>
    <scope>NUCLEOTIDE SEQUENCE [LARGE SCALE GENOMIC DNA]</scope>
    <source>
        <strain evidence="1 2">Ve08.2h10</strain>
    </source>
</reference>
<proteinExistence type="predicted"/>
<accession>A0A0D0DPD6</accession>
<gene>
    <name evidence="1" type="ORF">PAXRUDRAFT_828602</name>
</gene>
<dbReference type="AlphaFoldDB" id="A0A0D0DPD6"/>
<dbReference type="Proteomes" id="UP000054538">
    <property type="component" value="Unassembled WGS sequence"/>
</dbReference>
<dbReference type="HOGENOM" id="CLU_3107069_0_0_1"/>
<dbReference type="InParanoid" id="A0A0D0DPD6"/>
<dbReference type="EMBL" id="KN825152">
    <property type="protein sequence ID" value="KIK93823.1"/>
    <property type="molecule type" value="Genomic_DNA"/>
</dbReference>
<organism evidence="1 2">
    <name type="scientific">Paxillus rubicundulus Ve08.2h10</name>
    <dbReference type="NCBI Taxonomy" id="930991"/>
    <lineage>
        <taxon>Eukaryota</taxon>
        <taxon>Fungi</taxon>
        <taxon>Dikarya</taxon>
        <taxon>Basidiomycota</taxon>
        <taxon>Agaricomycotina</taxon>
        <taxon>Agaricomycetes</taxon>
        <taxon>Agaricomycetidae</taxon>
        <taxon>Boletales</taxon>
        <taxon>Paxilineae</taxon>
        <taxon>Paxillaceae</taxon>
        <taxon>Paxillus</taxon>
    </lineage>
</organism>
<keyword evidence="2" id="KW-1185">Reference proteome</keyword>
<reference evidence="2" key="2">
    <citation type="submission" date="2015-01" db="EMBL/GenBank/DDBJ databases">
        <title>Evolutionary Origins and Diversification of the Mycorrhizal Mutualists.</title>
        <authorList>
            <consortium name="DOE Joint Genome Institute"/>
            <consortium name="Mycorrhizal Genomics Consortium"/>
            <person name="Kohler A."/>
            <person name="Kuo A."/>
            <person name="Nagy L.G."/>
            <person name="Floudas D."/>
            <person name="Copeland A."/>
            <person name="Barry K.W."/>
            <person name="Cichocki N."/>
            <person name="Veneault-Fourrey C."/>
            <person name="LaButti K."/>
            <person name="Lindquist E.A."/>
            <person name="Lipzen A."/>
            <person name="Lundell T."/>
            <person name="Morin E."/>
            <person name="Murat C."/>
            <person name="Riley R."/>
            <person name="Ohm R."/>
            <person name="Sun H."/>
            <person name="Tunlid A."/>
            <person name="Henrissat B."/>
            <person name="Grigoriev I.V."/>
            <person name="Hibbett D.S."/>
            <person name="Martin F."/>
        </authorList>
    </citation>
    <scope>NUCLEOTIDE SEQUENCE [LARGE SCALE GENOMIC DNA]</scope>
    <source>
        <strain evidence="2">Ve08.2h10</strain>
    </source>
</reference>
<evidence type="ECO:0000313" key="1">
    <source>
        <dbReference type="EMBL" id="KIK93823.1"/>
    </source>
</evidence>
<name>A0A0D0DPD6_9AGAM</name>
<evidence type="ECO:0000313" key="2">
    <source>
        <dbReference type="Proteomes" id="UP000054538"/>
    </source>
</evidence>